<dbReference type="Proteomes" id="UP000004994">
    <property type="component" value="Chromosome 8"/>
</dbReference>
<dbReference type="AlphaFoldDB" id="A0A3Q7HML0"/>
<dbReference type="EnsemblPlants" id="Solyc08g022130.2.1">
    <property type="protein sequence ID" value="Solyc08g022130.2.1"/>
    <property type="gene ID" value="Solyc08g022130.2"/>
</dbReference>
<name>A0A3Q7HML0_SOLLC</name>
<dbReference type="InParanoid" id="A0A3Q7HML0"/>
<keyword evidence="2" id="KW-1185">Reference proteome</keyword>
<reference evidence="1" key="1">
    <citation type="journal article" date="2012" name="Nature">
        <title>The tomato genome sequence provides insights into fleshy fruit evolution.</title>
        <authorList>
            <consortium name="Tomato Genome Consortium"/>
        </authorList>
    </citation>
    <scope>NUCLEOTIDE SEQUENCE [LARGE SCALE GENOMIC DNA]</scope>
    <source>
        <strain evidence="1">cv. Heinz 1706</strain>
    </source>
</reference>
<protein>
    <submittedName>
        <fullName evidence="1">Uncharacterized protein</fullName>
    </submittedName>
</protein>
<dbReference type="PaxDb" id="4081-Solyc08g022130.1.1"/>
<evidence type="ECO:0000313" key="2">
    <source>
        <dbReference type="Proteomes" id="UP000004994"/>
    </source>
</evidence>
<organism evidence="1">
    <name type="scientific">Solanum lycopersicum</name>
    <name type="common">Tomato</name>
    <name type="synonym">Lycopersicon esculentum</name>
    <dbReference type="NCBI Taxonomy" id="4081"/>
    <lineage>
        <taxon>Eukaryota</taxon>
        <taxon>Viridiplantae</taxon>
        <taxon>Streptophyta</taxon>
        <taxon>Embryophyta</taxon>
        <taxon>Tracheophyta</taxon>
        <taxon>Spermatophyta</taxon>
        <taxon>Magnoliopsida</taxon>
        <taxon>eudicotyledons</taxon>
        <taxon>Gunneridae</taxon>
        <taxon>Pentapetalae</taxon>
        <taxon>asterids</taxon>
        <taxon>lamiids</taxon>
        <taxon>Solanales</taxon>
        <taxon>Solanaceae</taxon>
        <taxon>Solanoideae</taxon>
        <taxon>Solaneae</taxon>
        <taxon>Solanum</taxon>
        <taxon>Solanum subgen. Lycopersicon</taxon>
    </lineage>
</organism>
<sequence>MASSPYAFLLLQFDLENTYINTMATSLKSEIPSYDVTALKDIHLRFLVVLGVQKGLFLHLANNMEISTIKWSPTGTGSSNTNQKLLLTR</sequence>
<dbReference type="Gramene" id="Solyc08g022130.2.1">
    <property type="protein sequence ID" value="Solyc08g022130.2.1"/>
    <property type="gene ID" value="Solyc08g022130.2"/>
</dbReference>
<evidence type="ECO:0000313" key="1">
    <source>
        <dbReference type="EnsemblPlants" id="Solyc08g022130.2.1"/>
    </source>
</evidence>
<accession>A0A3Q7HML0</accession>
<proteinExistence type="predicted"/>
<reference evidence="1" key="2">
    <citation type="submission" date="2019-01" db="UniProtKB">
        <authorList>
            <consortium name="EnsemblPlants"/>
        </authorList>
    </citation>
    <scope>IDENTIFICATION</scope>
    <source>
        <strain evidence="1">cv. Heinz 1706</strain>
    </source>
</reference>